<evidence type="ECO:0000313" key="2">
    <source>
        <dbReference type="Proteomes" id="UP001057291"/>
    </source>
</evidence>
<gene>
    <name evidence="1" type="ORF">DNHGIG_08990</name>
</gene>
<sequence length="84" mass="9723">MFDKIIKDIFLGDRTITIKKDRKDQRIAQITGPDIHLEMRVKGNQLQIRIPTHQLGWNSISFEHLSKVFDELGCSGEIAKYIGR</sequence>
<reference evidence="1" key="1">
    <citation type="journal article" date="2023" name="Int. J. Syst. Evol. Microbiol.">
        <title>Collibacillus ludicampi gen. nov., sp. nov., a new soil bacterium of the family Alicyclobacillaceae.</title>
        <authorList>
            <person name="Jojima T."/>
            <person name="Ioku Y."/>
            <person name="Fukuta Y."/>
            <person name="Shirasaka N."/>
            <person name="Matsumura Y."/>
            <person name="Mori M."/>
        </authorList>
    </citation>
    <scope>NUCLEOTIDE SEQUENCE</scope>
    <source>
        <strain evidence="1">TP075</strain>
    </source>
</reference>
<proteinExistence type="predicted"/>
<evidence type="ECO:0000313" key="1">
    <source>
        <dbReference type="EMBL" id="GIM45350.1"/>
    </source>
</evidence>
<organism evidence="1 2">
    <name type="scientific">Collibacillus ludicampi</name>
    <dbReference type="NCBI Taxonomy" id="2771369"/>
    <lineage>
        <taxon>Bacteria</taxon>
        <taxon>Bacillati</taxon>
        <taxon>Bacillota</taxon>
        <taxon>Bacilli</taxon>
        <taxon>Bacillales</taxon>
        <taxon>Alicyclobacillaceae</taxon>
        <taxon>Collibacillus</taxon>
    </lineage>
</organism>
<comment type="caution">
    <text evidence="1">The sequence shown here is derived from an EMBL/GenBank/DDBJ whole genome shotgun (WGS) entry which is preliminary data.</text>
</comment>
<keyword evidence="2" id="KW-1185">Reference proteome</keyword>
<name>A0AAV4LC19_9BACL</name>
<protein>
    <submittedName>
        <fullName evidence="1">Uncharacterized protein</fullName>
    </submittedName>
</protein>
<accession>A0AAV4LC19</accession>
<dbReference type="EMBL" id="BOQE01000001">
    <property type="protein sequence ID" value="GIM45350.1"/>
    <property type="molecule type" value="Genomic_DNA"/>
</dbReference>
<dbReference type="Proteomes" id="UP001057291">
    <property type="component" value="Unassembled WGS sequence"/>
</dbReference>
<dbReference type="RefSeq" id="WP_282198558.1">
    <property type="nucleotide sequence ID" value="NZ_BOQE01000001.1"/>
</dbReference>
<dbReference type="AlphaFoldDB" id="A0AAV4LC19"/>